<keyword evidence="2" id="KW-1185">Reference proteome</keyword>
<reference evidence="1 2" key="1">
    <citation type="journal article" date="2019" name="Genome Biol. Evol.">
        <title>Insights into the evolution of the New World diploid cottons (Gossypium, subgenus Houzingenia) based on genome sequencing.</title>
        <authorList>
            <person name="Grover C.E."/>
            <person name="Arick M.A. 2nd"/>
            <person name="Thrash A."/>
            <person name="Conover J.L."/>
            <person name="Sanders W.S."/>
            <person name="Peterson D.G."/>
            <person name="Frelichowski J.E."/>
            <person name="Scheffler J.A."/>
            <person name="Scheffler B.E."/>
            <person name="Wendel J.F."/>
        </authorList>
    </citation>
    <scope>NUCLEOTIDE SEQUENCE [LARGE SCALE GENOMIC DNA]</scope>
    <source>
        <strain evidence="1">1</strain>
        <tissue evidence="1">Leaf</tissue>
    </source>
</reference>
<organism evidence="1 2">
    <name type="scientific">Gossypium schwendimanii</name>
    <name type="common">Cotton</name>
    <dbReference type="NCBI Taxonomy" id="34291"/>
    <lineage>
        <taxon>Eukaryota</taxon>
        <taxon>Viridiplantae</taxon>
        <taxon>Streptophyta</taxon>
        <taxon>Embryophyta</taxon>
        <taxon>Tracheophyta</taxon>
        <taxon>Spermatophyta</taxon>
        <taxon>Magnoliopsida</taxon>
        <taxon>eudicotyledons</taxon>
        <taxon>Gunneridae</taxon>
        <taxon>Pentapetalae</taxon>
        <taxon>rosids</taxon>
        <taxon>malvids</taxon>
        <taxon>Malvales</taxon>
        <taxon>Malvaceae</taxon>
        <taxon>Malvoideae</taxon>
        <taxon>Gossypium</taxon>
    </lineage>
</organism>
<evidence type="ECO:0000313" key="1">
    <source>
        <dbReference type="EMBL" id="MBA0876939.1"/>
    </source>
</evidence>
<dbReference type="EMBL" id="JABFAF010266615">
    <property type="protein sequence ID" value="MBA0876939.1"/>
    <property type="molecule type" value="Genomic_DNA"/>
</dbReference>
<evidence type="ECO:0000313" key="2">
    <source>
        <dbReference type="Proteomes" id="UP000593576"/>
    </source>
</evidence>
<sequence length="159" mass="18532">MRRYEILKESKGNQQMIRMMMKNMTKVLIPQNTREYGLHITTPLSNVATTNNIQIIEPVLDVVTSLRDVATSLRYSTFIQEKGFDPLLRICKGIWENATAREWKKFCLPSKKPTLIPMVQEFYLALQQKEATRPLYEMRSIVKIKGVNVPVTDEYFPFS</sequence>
<protein>
    <submittedName>
        <fullName evidence="1">Uncharacterized protein</fullName>
    </submittedName>
</protein>
<accession>A0A7J9N2Z1</accession>
<name>A0A7J9N2Z1_GOSSC</name>
<dbReference type="AlphaFoldDB" id="A0A7J9N2Z1"/>
<dbReference type="Proteomes" id="UP000593576">
    <property type="component" value="Unassembled WGS sequence"/>
</dbReference>
<gene>
    <name evidence="1" type="ORF">Goshw_024500</name>
</gene>
<comment type="caution">
    <text evidence="1">The sequence shown here is derived from an EMBL/GenBank/DDBJ whole genome shotgun (WGS) entry which is preliminary data.</text>
</comment>
<proteinExistence type="predicted"/>